<proteinExistence type="predicted"/>
<accession>A0A2I1JUX1</accession>
<gene>
    <name evidence="2" type="ORF">CYJ57_07630</name>
</gene>
<reference evidence="2 3" key="1">
    <citation type="submission" date="2017-12" db="EMBL/GenBank/DDBJ databases">
        <title>Phylogenetic diversity of female urinary microbiome.</title>
        <authorList>
            <person name="Thomas-White K."/>
            <person name="Wolfe A.J."/>
        </authorList>
    </citation>
    <scope>NUCLEOTIDE SEQUENCE [LARGE SCALE GENOMIC DNA]</scope>
    <source>
        <strain evidence="2 3">UMB0898</strain>
    </source>
</reference>
<sequence>MREKRVFLKQLEHNISQVMNQTYDQTVEQVDDLLHYLQKQLNQAANQKEDYERIAEQIYELREKKQELMIQNAINEEKRRRLSDIKAFLKTQHTRLEEYGEGLTNRLVEGVVIKDECIEVELKTRDIINIDK</sequence>
<comment type="caution">
    <text evidence="2">The sequence shown here is derived from an EMBL/GenBank/DDBJ whole genome shotgun (WGS) entry which is preliminary data.</text>
</comment>
<feature type="coiled-coil region" evidence="1">
    <location>
        <begin position="27"/>
        <end position="71"/>
    </location>
</feature>
<evidence type="ECO:0000256" key="1">
    <source>
        <dbReference type="SAM" id="Coils"/>
    </source>
</evidence>
<organism evidence="2 3">
    <name type="scientific">Falseniella ignava</name>
    <dbReference type="NCBI Taxonomy" id="137730"/>
    <lineage>
        <taxon>Bacteria</taxon>
        <taxon>Bacillati</taxon>
        <taxon>Bacillota</taxon>
        <taxon>Bacilli</taxon>
        <taxon>Lactobacillales</taxon>
        <taxon>Aerococcaceae</taxon>
        <taxon>Falseniella</taxon>
    </lineage>
</organism>
<protein>
    <submittedName>
        <fullName evidence="2">Uncharacterized protein</fullName>
    </submittedName>
</protein>
<evidence type="ECO:0000313" key="2">
    <source>
        <dbReference type="EMBL" id="PKY87169.1"/>
    </source>
</evidence>
<dbReference type="Proteomes" id="UP000234384">
    <property type="component" value="Unassembled WGS sequence"/>
</dbReference>
<evidence type="ECO:0000313" key="3">
    <source>
        <dbReference type="Proteomes" id="UP000234384"/>
    </source>
</evidence>
<name>A0A2I1JUX1_9LACT</name>
<keyword evidence="1" id="KW-0175">Coiled coil</keyword>
<dbReference type="EMBL" id="PKHE01000032">
    <property type="protein sequence ID" value="PKY87169.1"/>
    <property type="molecule type" value="Genomic_DNA"/>
</dbReference>
<dbReference type="AlphaFoldDB" id="A0A2I1JUX1"/>